<protein>
    <submittedName>
        <fullName evidence="2">Fungal specific transcription</fullName>
    </submittedName>
</protein>
<feature type="compositionally biased region" description="Low complexity" evidence="1">
    <location>
        <begin position="49"/>
        <end position="70"/>
    </location>
</feature>
<comment type="caution">
    <text evidence="2">The sequence shown here is derived from an EMBL/GenBank/DDBJ whole genome shotgun (WGS) entry which is preliminary data.</text>
</comment>
<proteinExistence type="predicted"/>
<reference evidence="2 3" key="1">
    <citation type="journal article" date="2018" name="Plant J.">
        <title>Genome sequences of Chlorella sorokiniana UTEX 1602 and Micractinium conductrix SAG 241.80: implications to maltose excretion by a green alga.</title>
        <authorList>
            <person name="Arriola M.B."/>
            <person name="Velmurugan N."/>
            <person name="Zhang Y."/>
            <person name="Plunkett M.H."/>
            <person name="Hondzo H."/>
            <person name="Barney B.M."/>
        </authorList>
    </citation>
    <scope>NUCLEOTIDE SEQUENCE [LARGE SCALE GENOMIC DNA]</scope>
    <source>
        <strain evidence="2 3">SAG 241.80</strain>
    </source>
</reference>
<feature type="region of interest" description="Disordered" evidence="1">
    <location>
        <begin position="42"/>
        <end position="70"/>
    </location>
</feature>
<dbReference type="AlphaFoldDB" id="A0A2P6VBW3"/>
<evidence type="ECO:0000313" key="3">
    <source>
        <dbReference type="Proteomes" id="UP000239649"/>
    </source>
</evidence>
<gene>
    <name evidence="2" type="ORF">C2E20_5106</name>
</gene>
<keyword evidence="3" id="KW-1185">Reference proteome</keyword>
<sequence>MVVGVDGSLSRIANWDKLTEREREVALRRVAARNRDRLARLRAQGGGAAPPAGGAAATGQQQQQVQQDGS</sequence>
<dbReference type="PANTHER" id="PTHR39474">
    <property type="entry name" value="UNNAMED PRODUCT"/>
    <property type="match status" value="1"/>
</dbReference>
<dbReference type="EMBL" id="LHPF02000014">
    <property type="protein sequence ID" value="PSC71551.1"/>
    <property type="molecule type" value="Genomic_DNA"/>
</dbReference>
<evidence type="ECO:0000313" key="2">
    <source>
        <dbReference type="EMBL" id="PSC71551.1"/>
    </source>
</evidence>
<name>A0A2P6VBW3_9CHLO</name>
<dbReference type="PANTHER" id="PTHR39474:SF1">
    <property type="entry name" value="FUNGAL SPECIFIC TRANSCRIPTION FACTOR"/>
    <property type="match status" value="1"/>
</dbReference>
<evidence type="ECO:0000256" key="1">
    <source>
        <dbReference type="SAM" id="MobiDB-lite"/>
    </source>
</evidence>
<dbReference type="Proteomes" id="UP000239649">
    <property type="component" value="Unassembled WGS sequence"/>
</dbReference>
<organism evidence="2 3">
    <name type="scientific">Micractinium conductrix</name>
    <dbReference type="NCBI Taxonomy" id="554055"/>
    <lineage>
        <taxon>Eukaryota</taxon>
        <taxon>Viridiplantae</taxon>
        <taxon>Chlorophyta</taxon>
        <taxon>core chlorophytes</taxon>
        <taxon>Trebouxiophyceae</taxon>
        <taxon>Chlorellales</taxon>
        <taxon>Chlorellaceae</taxon>
        <taxon>Chlorella clade</taxon>
        <taxon>Micractinium</taxon>
    </lineage>
</organism>
<accession>A0A2P6VBW3</accession>